<evidence type="ECO:0000256" key="2">
    <source>
        <dbReference type="ARBA" id="ARBA00004514"/>
    </source>
</evidence>
<feature type="domain" description="PLA2c" evidence="14">
    <location>
        <begin position="331"/>
        <end position="833"/>
    </location>
</feature>
<dbReference type="SMART" id="SM00239">
    <property type="entry name" value="C2"/>
    <property type="match status" value="1"/>
</dbReference>
<evidence type="ECO:0000256" key="10">
    <source>
        <dbReference type="ARBA" id="ARBA00023136"/>
    </source>
</evidence>
<keyword evidence="4 12" id="KW-0963">Cytoplasm</keyword>
<accession>A0AA35JQN6</accession>
<keyword evidence="16" id="KW-1185">Reference proteome</keyword>
<dbReference type="Gene3D" id="3.40.1090.10">
    <property type="entry name" value="Cytosolic phospholipase A2 catalytic domain"/>
    <property type="match status" value="1"/>
</dbReference>
<dbReference type="EMBL" id="OX395126">
    <property type="protein sequence ID" value="CAI5763935.1"/>
    <property type="molecule type" value="Genomic_DNA"/>
</dbReference>
<evidence type="ECO:0000256" key="4">
    <source>
        <dbReference type="ARBA" id="ARBA00022490"/>
    </source>
</evidence>
<dbReference type="InterPro" id="IPR000008">
    <property type="entry name" value="C2_dom"/>
</dbReference>
<protein>
    <recommendedName>
        <fullName evidence="3 12">Phospholipase A2</fullName>
        <ecNumber evidence="3 12">3.1.1.4</ecNumber>
    </recommendedName>
</protein>
<dbReference type="Pfam" id="PF00168">
    <property type="entry name" value="C2"/>
    <property type="match status" value="1"/>
</dbReference>
<keyword evidence="8 11" id="KW-0442">Lipid degradation</keyword>
<dbReference type="CDD" id="cd04036">
    <property type="entry name" value="C2_cPLA2"/>
    <property type="match status" value="1"/>
</dbReference>
<comment type="catalytic activity">
    <reaction evidence="12">
        <text>a 1,2-diacyl-sn-glycero-3-phosphocholine + H2O = a 1-acyl-sn-glycero-3-phosphocholine + a fatty acid + H(+)</text>
        <dbReference type="Rhea" id="RHEA:15801"/>
        <dbReference type="ChEBI" id="CHEBI:15377"/>
        <dbReference type="ChEBI" id="CHEBI:15378"/>
        <dbReference type="ChEBI" id="CHEBI:28868"/>
        <dbReference type="ChEBI" id="CHEBI:57643"/>
        <dbReference type="ChEBI" id="CHEBI:58168"/>
        <dbReference type="EC" id="3.1.1.4"/>
    </reaction>
</comment>
<dbReference type="FunFam" id="2.60.40.150:FF:000030">
    <property type="entry name" value="Phospholipase A2"/>
    <property type="match status" value="1"/>
</dbReference>
<evidence type="ECO:0000259" key="14">
    <source>
        <dbReference type="PROSITE" id="PS51210"/>
    </source>
</evidence>
<dbReference type="InterPro" id="IPR016035">
    <property type="entry name" value="Acyl_Trfase/lysoPLipase"/>
</dbReference>
<dbReference type="InterPro" id="IPR035892">
    <property type="entry name" value="C2_domain_sf"/>
</dbReference>
<keyword evidence="6 11" id="KW-0378">Hydrolase</keyword>
<dbReference type="AlphaFoldDB" id="A0AA35JQN6"/>
<evidence type="ECO:0000256" key="3">
    <source>
        <dbReference type="ARBA" id="ARBA00013278"/>
    </source>
</evidence>
<dbReference type="GO" id="GO:0046475">
    <property type="term" value="P:glycerophospholipid catabolic process"/>
    <property type="evidence" value="ECO:0007669"/>
    <property type="project" value="TreeGrafter"/>
</dbReference>
<dbReference type="GO" id="GO:0005509">
    <property type="term" value="F:calcium ion binding"/>
    <property type="evidence" value="ECO:0007669"/>
    <property type="project" value="InterPro"/>
</dbReference>
<comment type="domain">
    <text evidence="12">The N-terminal C2 domain associates with lipid membranes upon calcium binding.</text>
</comment>
<dbReference type="SUPFAM" id="SSF52151">
    <property type="entry name" value="FabD/lysophospholipase-like"/>
    <property type="match status" value="1"/>
</dbReference>
<dbReference type="InterPro" id="IPR002642">
    <property type="entry name" value="LysoPLipase_cat_dom"/>
</dbReference>
<evidence type="ECO:0000256" key="6">
    <source>
        <dbReference type="ARBA" id="ARBA00022801"/>
    </source>
</evidence>
<evidence type="ECO:0000256" key="1">
    <source>
        <dbReference type="ARBA" id="ARBA00004170"/>
    </source>
</evidence>
<dbReference type="SUPFAM" id="SSF49562">
    <property type="entry name" value="C2 domain (Calcium/lipid-binding domain, CaLB)"/>
    <property type="match status" value="1"/>
</dbReference>
<dbReference type="Gene3D" id="2.60.40.150">
    <property type="entry name" value="C2 domain"/>
    <property type="match status" value="1"/>
</dbReference>
<evidence type="ECO:0000256" key="8">
    <source>
        <dbReference type="ARBA" id="ARBA00022963"/>
    </source>
</evidence>
<comment type="subcellular location">
    <subcellularLocation>
        <location evidence="2">Cytoplasm</location>
        <location evidence="2">Cytosol</location>
    </subcellularLocation>
    <subcellularLocation>
        <location evidence="1">Membrane</location>
        <topology evidence="1">Peripheral membrane protein</topology>
    </subcellularLocation>
</comment>
<keyword evidence="10" id="KW-0472">Membrane</keyword>
<keyword evidence="5 12" id="KW-0479">Metal-binding</keyword>
<sequence>MSHLLIYFTQEALSAVNFITQAPLRATGSYAADTTMGANSSSPEGLANNRNLARPHKEETPFRLLTIRILRARNIQKADIFTESDCYVCLSLPTATSEKVRTITVSNSKNPVWNQSFCYRIDSRVKNILELKVCDEDTFTKDDHLFTVLFDVGKLQTGRTSRVNFNLNPATQEELEVEFTLQPMVQRQPRVAAAARTTAPPPVPRGGDNEGGLIATGTRWIRWIRKGDLTLTIKGSYEETQKIPLAPDTRLSNRTVIQFHCIKNHQSNLEIILPKKMQWSKLASFKGNSESNISVVLPLDELPIEKTITLRKVNYANHLNCDFGSNAKAMYCRSKDLDVRLAYDLCAEEQNFLTKRRKYVATAVKKILQLKEKLQDDELPVVAIMTTGGGTRSFAAMYGSLLGLQKLNLLDCITYLTGLSGTTWTMGNLYEDADWSQKYLEEAILKARKQVTKSKLNSFSMDKLKYYYNELKQRSEEGHNTSFIDLWGLVIESMLHDEKDNSTISGQRMAVNEGQNPLPIYLTVNLKDQYSAQDYKEWLEFTPYEVGNFKYGAYTHSEDFGSEYFMGRLMKKLPESRICFMQDASLSPSGPRDLETRKITPQGQLSYGLRDVLTGRPTIAEYPNFLKGFQFHEEYLKNEHFSAWKDTVVDDYPNQLMETAEHALSLVDTGFFINTSYPPLLRPERKVDLILHLNYTGGSQTLNLDQFSTYIAKLGIPFPNMELSEEDKQNLKECYWFADTDNTAAPIVLFFPLTNDTFRKYKEPGVERNPTDMEEGNVDVSSFHSPFATREVTFSEENFDRLVKLTEYNILNNENKIVEALRVAVERRKKWKL</sequence>
<evidence type="ECO:0000256" key="11">
    <source>
        <dbReference type="PROSITE-ProRule" id="PRU00555"/>
    </source>
</evidence>
<keyword evidence="9 11" id="KW-0443">Lipid metabolism</keyword>
<dbReference type="PROSITE" id="PS50004">
    <property type="entry name" value="C2"/>
    <property type="match status" value="1"/>
</dbReference>
<organism evidence="15 16">
    <name type="scientific">Podarcis lilfordi</name>
    <name type="common">Lilford's wall lizard</name>
    <dbReference type="NCBI Taxonomy" id="74358"/>
    <lineage>
        <taxon>Eukaryota</taxon>
        <taxon>Metazoa</taxon>
        <taxon>Chordata</taxon>
        <taxon>Craniata</taxon>
        <taxon>Vertebrata</taxon>
        <taxon>Euteleostomi</taxon>
        <taxon>Lepidosauria</taxon>
        <taxon>Squamata</taxon>
        <taxon>Bifurcata</taxon>
        <taxon>Unidentata</taxon>
        <taxon>Episquamata</taxon>
        <taxon>Laterata</taxon>
        <taxon>Lacertibaenia</taxon>
        <taxon>Lacertidae</taxon>
        <taxon>Podarcis</taxon>
    </lineage>
</organism>
<dbReference type="Pfam" id="PF18695">
    <property type="entry name" value="cPLA2_C2"/>
    <property type="match status" value="1"/>
</dbReference>
<evidence type="ECO:0000259" key="13">
    <source>
        <dbReference type="PROSITE" id="PS50004"/>
    </source>
</evidence>
<evidence type="ECO:0000313" key="15">
    <source>
        <dbReference type="EMBL" id="CAI5763935.1"/>
    </source>
</evidence>
<reference evidence="15" key="1">
    <citation type="submission" date="2022-12" db="EMBL/GenBank/DDBJ databases">
        <authorList>
            <person name="Alioto T."/>
            <person name="Alioto T."/>
            <person name="Gomez Garrido J."/>
        </authorList>
    </citation>
    <scope>NUCLEOTIDE SEQUENCE</scope>
</reference>
<evidence type="ECO:0000256" key="7">
    <source>
        <dbReference type="ARBA" id="ARBA00022837"/>
    </source>
</evidence>
<evidence type="ECO:0000256" key="12">
    <source>
        <dbReference type="RuleBase" id="RU362102"/>
    </source>
</evidence>
<dbReference type="GO" id="GO:0005544">
    <property type="term" value="F:calcium-dependent phospholipid binding"/>
    <property type="evidence" value="ECO:0007669"/>
    <property type="project" value="TreeGrafter"/>
</dbReference>
<dbReference type="PANTHER" id="PTHR10728">
    <property type="entry name" value="CYTOSOLIC PHOSPHOLIPASE A2"/>
    <property type="match status" value="1"/>
</dbReference>
<dbReference type="PROSITE" id="PS51210">
    <property type="entry name" value="PLA2C"/>
    <property type="match status" value="1"/>
</dbReference>
<dbReference type="InterPro" id="IPR040723">
    <property type="entry name" value="cPLA2_C2"/>
</dbReference>
<evidence type="ECO:0000256" key="5">
    <source>
        <dbReference type="ARBA" id="ARBA00022723"/>
    </source>
</evidence>
<dbReference type="Proteomes" id="UP001178461">
    <property type="component" value="Chromosome 1"/>
</dbReference>
<proteinExistence type="predicted"/>
<dbReference type="GO" id="GO:0005829">
    <property type="term" value="C:cytosol"/>
    <property type="evidence" value="ECO:0007669"/>
    <property type="project" value="UniProtKB-SubCell"/>
</dbReference>
<dbReference type="Pfam" id="PF01735">
    <property type="entry name" value="PLA2_B"/>
    <property type="match status" value="1"/>
</dbReference>
<dbReference type="InterPro" id="IPR041847">
    <property type="entry name" value="C2_cPLA2"/>
</dbReference>
<dbReference type="PANTHER" id="PTHR10728:SF24">
    <property type="entry name" value="CYTOSOLIC PHOSPHOLIPASE A2 EPSILON"/>
    <property type="match status" value="1"/>
</dbReference>
<name>A0AA35JQN6_9SAUR</name>
<keyword evidence="7 12" id="KW-0106">Calcium</keyword>
<dbReference type="GO" id="GO:0047498">
    <property type="term" value="F:calcium-dependent phospholipase A2 activity"/>
    <property type="evidence" value="ECO:0007669"/>
    <property type="project" value="TreeGrafter"/>
</dbReference>
<dbReference type="GO" id="GO:0016020">
    <property type="term" value="C:membrane"/>
    <property type="evidence" value="ECO:0007669"/>
    <property type="project" value="UniProtKB-SubCell"/>
</dbReference>
<dbReference type="EC" id="3.1.1.4" evidence="3 12"/>
<feature type="domain" description="C2" evidence="13">
    <location>
        <begin position="43"/>
        <end position="165"/>
    </location>
</feature>
<dbReference type="SMART" id="SM00022">
    <property type="entry name" value="PLAc"/>
    <property type="match status" value="1"/>
</dbReference>
<evidence type="ECO:0000313" key="16">
    <source>
        <dbReference type="Proteomes" id="UP001178461"/>
    </source>
</evidence>
<gene>
    <name evidence="15" type="ORF">PODLI_1B023701</name>
</gene>
<evidence type="ECO:0000256" key="9">
    <source>
        <dbReference type="ARBA" id="ARBA00023098"/>
    </source>
</evidence>